<comment type="caution">
    <text evidence="1">The sequence shown here is derived from an EMBL/GenBank/DDBJ whole genome shotgun (WGS) entry which is preliminary data.</text>
</comment>
<organism evidence="1 2">
    <name type="scientific">Naganishia adeliensis</name>
    <dbReference type="NCBI Taxonomy" id="92952"/>
    <lineage>
        <taxon>Eukaryota</taxon>
        <taxon>Fungi</taxon>
        <taxon>Dikarya</taxon>
        <taxon>Basidiomycota</taxon>
        <taxon>Agaricomycotina</taxon>
        <taxon>Tremellomycetes</taxon>
        <taxon>Filobasidiales</taxon>
        <taxon>Filobasidiaceae</taxon>
        <taxon>Naganishia</taxon>
    </lineage>
</organism>
<proteinExistence type="predicted"/>
<dbReference type="Proteomes" id="UP001230649">
    <property type="component" value="Unassembled WGS sequence"/>
</dbReference>
<reference evidence="1" key="1">
    <citation type="submission" date="2023-04" db="EMBL/GenBank/DDBJ databases">
        <title>Draft Genome sequencing of Naganishia species isolated from polar environments using Oxford Nanopore Technology.</title>
        <authorList>
            <person name="Leo P."/>
            <person name="Venkateswaran K."/>
        </authorList>
    </citation>
    <scope>NUCLEOTIDE SEQUENCE</scope>
    <source>
        <strain evidence="1">MNA-CCFEE 5262</strain>
    </source>
</reference>
<gene>
    <name evidence="1" type="ORF">QFC20_007449</name>
</gene>
<keyword evidence="2" id="KW-1185">Reference proteome</keyword>
<name>A0ACC2UZY5_9TREE</name>
<evidence type="ECO:0000313" key="1">
    <source>
        <dbReference type="EMBL" id="KAJ9092176.1"/>
    </source>
</evidence>
<sequence>MSLSRRSERLGLKSVIQRRYPEGQLTVSHDRAESSLIEVAIMSNAEVLQEELEVLESIFPDELEQISEQELRIRVEPEQEVSGHELSAWLYVVYTPDYPETLPQLRLEPIEGKLTGEETDELLHGMAAAGTESLGMAMVFTMVSYLREHLVTILEERNNRIRQEEERRYAEMEAKEAEKKKGTPVTRESFTALMQRLKQKALEAKKKAEEDRVKALPPKEREEYKKINSRPTGRQLFETGKVSTTAEESYEEEGAEEVDFSKYSREERERARQEADEEERRDDGVKIYDSD</sequence>
<accession>A0ACC2UZY5</accession>
<protein>
    <submittedName>
        <fullName evidence="1">Uncharacterized protein</fullName>
    </submittedName>
</protein>
<evidence type="ECO:0000313" key="2">
    <source>
        <dbReference type="Proteomes" id="UP001230649"/>
    </source>
</evidence>
<dbReference type="EMBL" id="JASBWS010000182">
    <property type="protein sequence ID" value="KAJ9092176.1"/>
    <property type="molecule type" value="Genomic_DNA"/>
</dbReference>